<organism evidence="2 3">
    <name type="scientific">Absidia repens</name>
    <dbReference type="NCBI Taxonomy" id="90262"/>
    <lineage>
        <taxon>Eukaryota</taxon>
        <taxon>Fungi</taxon>
        <taxon>Fungi incertae sedis</taxon>
        <taxon>Mucoromycota</taxon>
        <taxon>Mucoromycotina</taxon>
        <taxon>Mucoromycetes</taxon>
        <taxon>Mucorales</taxon>
        <taxon>Cunninghamellaceae</taxon>
        <taxon>Absidia</taxon>
    </lineage>
</organism>
<dbReference type="Proteomes" id="UP000193560">
    <property type="component" value="Unassembled WGS sequence"/>
</dbReference>
<keyword evidence="3" id="KW-1185">Reference proteome</keyword>
<evidence type="ECO:0000313" key="3">
    <source>
        <dbReference type="Proteomes" id="UP000193560"/>
    </source>
</evidence>
<name>A0A1X2HX22_9FUNG</name>
<evidence type="ECO:0000256" key="1">
    <source>
        <dbReference type="SAM" id="MobiDB-lite"/>
    </source>
</evidence>
<protein>
    <recommendedName>
        <fullName evidence="4">SWIM-type domain-containing protein</fullName>
    </recommendedName>
</protein>
<dbReference type="EMBL" id="MCGE01000052">
    <property type="protein sequence ID" value="ORZ04240.1"/>
    <property type="molecule type" value="Genomic_DNA"/>
</dbReference>
<feature type="region of interest" description="Disordered" evidence="1">
    <location>
        <begin position="248"/>
        <end position="275"/>
    </location>
</feature>
<sequence>MWLYRPWNQPVANFHCSECYHINYFPYLNLPKNILNYQHKVEGYANSGIISIFGLLLVKSKWAGPWCHNLQHYNSRTTQRAENVHASLKYTLRKNESLTSLLEKIGDWIRQGQDAHYLQNESEMNTFPIAVYKEEIFEDLMGKLSHSALTMLYNEYKQQKNTKKNTHCMCMGRQNFGLYCRHNFPTELSLDDINTFWYLKSIEYIIDKINHEAAISEIGNLLQSIHEDDLPDLVTKISNMIKENDSLKNESSIEDGEHFSLPPKATTKGRPSQKKMRQSAINKVNYHMKKNGSLNLGLSRWRNNSCFIDCTAEFLQKRGSPLGWV</sequence>
<proteinExistence type="predicted"/>
<evidence type="ECO:0008006" key="4">
    <source>
        <dbReference type="Google" id="ProtNLM"/>
    </source>
</evidence>
<comment type="caution">
    <text evidence="2">The sequence shown here is derived from an EMBL/GenBank/DDBJ whole genome shotgun (WGS) entry which is preliminary data.</text>
</comment>
<reference evidence="2 3" key="1">
    <citation type="submission" date="2016-07" db="EMBL/GenBank/DDBJ databases">
        <title>Pervasive Adenine N6-methylation of Active Genes in Fungi.</title>
        <authorList>
            <consortium name="DOE Joint Genome Institute"/>
            <person name="Mondo S.J."/>
            <person name="Dannebaum R.O."/>
            <person name="Kuo R.C."/>
            <person name="Labutti K."/>
            <person name="Haridas S."/>
            <person name="Kuo A."/>
            <person name="Salamov A."/>
            <person name="Ahrendt S.R."/>
            <person name="Lipzen A."/>
            <person name="Sullivan W."/>
            <person name="Andreopoulos W.B."/>
            <person name="Clum A."/>
            <person name="Lindquist E."/>
            <person name="Daum C."/>
            <person name="Ramamoorthy G.K."/>
            <person name="Gryganskyi A."/>
            <person name="Culley D."/>
            <person name="Magnuson J.K."/>
            <person name="James T.Y."/>
            <person name="O'Malley M.A."/>
            <person name="Stajich J.E."/>
            <person name="Spatafora J.W."/>
            <person name="Visel A."/>
            <person name="Grigoriev I.V."/>
        </authorList>
    </citation>
    <scope>NUCLEOTIDE SEQUENCE [LARGE SCALE GENOMIC DNA]</scope>
    <source>
        <strain evidence="2 3">NRRL 1336</strain>
    </source>
</reference>
<dbReference type="AlphaFoldDB" id="A0A1X2HX22"/>
<accession>A0A1X2HX22</accession>
<dbReference type="STRING" id="90262.A0A1X2HX22"/>
<gene>
    <name evidence="2" type="ORF">BCR42DRAFT_398735</name>
</gene>
<evidence type="ECO:0000313" key="2">
    <source>
        <dbReference type="EMBL" id="ORZ04240.1"/>
    </source>
</evidence>